<feature type="compositionally biased region" description="Basic and acidic residues" evidence="2">
    <location>
        <begin position="22"/>
        <end position="33"/>
    </location>
</feature>
<reference evidence="3" key="1">
    <citation type="submission" date="2015-04" db="UniProtKB">
        <authorList>
            <consortium name="EnsemblPlants"/>
        </authorList>
    </citation>
    <scope>IDENTIFICATION</scope>
    <source>
        <strain evidence="3">SL10</strain>
    </source>
</reference>
<sequence length="1182" mass="128791">MVKKTFSARRSSAELVAPSRPTPRDTKILSDLDDFPNHHEYTPVLSFFRVSGDDDQPPPPPPPDQTKWATTVFRTALADRGPGVLLPNGWPAEDASLRQAGGVVLVAAEADLRLADLGEPLLPPFPCVGELVCHNSIVGDIRVVLGKPLVFLQVTEFKCGGFAIGLHMNHCIADGFGLTLFVKAIADLARGEPRPLALPVWERHLLMARAPPSVAAAYPAYKPLIDGGASSGDDDVMLTTPLDTMVTRAPGTSSSADERWPRYGATSPHTSAGVARTLSCSPPCCGGAARRRSSTLLTGRRMRRRHGVHVPEGYYGNALAYTIVHASAGELCGGTLGHTKLRMTEVYVRSTVDLLASLRQRGRALVFDGVFVVSDATRLVGELDFGRAGEWVGAGVAQPMRATFLVRCRDADGEDAVAASMLLPPPAMDKFAEEIAQVLLVTSRLLVARRSKPELVAPSRPMPHDTKLLSDLDNFRNHYEYTPLVAFFRTSGAGNFPSGRMEIIRIIFNPTTIRRAIAEALLYCYPLAGRLRELPYGKLVVDCTEEGVLVARRSKPELVAPSRPTPHETKLLSDLDDFRNHYEYTPLVAFFRTSAAAGNVPSPLLTTIRRAIAEALVYYYPLAGRLHELPCGKLVVDCTEEGVVFVAAEADLRLADLVEPLLLPFPCSGELLVCDNVRSDSHVAVVDKPLIFMQVTEFKCGGFAIAMQWNHCVADGFGASQFMNAIADLARGEPRPLVLPVWERHLLMARAPPSVAAAYPAFKSLIDGASSNDVMLSTPLDTMVTRHFLFGRREMAALRRLLPTRLGRRCTDFQLLAAALWRCRTAALPYAPHRRVRAYLPLSTRGRRWRSQGLHIPNGYYGNALAYSIADASAGDLCGGTLWQTVELVCEARLRVTGEYVRSTVDLMASLRGRGMVFDGVYVVSDLTRLFAGLDFGHGEWVVSGMAQPMLATFLVRCRNADGEDAVAASMLLPPPVMERGDCRVDDNELELTSGYYGNVLAYSIADARSTVELVCEARLRVREEYVRSTVDLMASLRGRSMVFDGVYVVSDLTRLFAELDFGRGEWVVSGMAQPMLATFLVRCRNGDGGDAVAASMLLPPPPLLLPFPCSVELLVCDNGDSSVAVVDKPLIFMQVTEFKCGGFAIAMQWNHCVADGFGASQFLNAIADLARGEPRPLVLPV</sequence>
<evidence type="ECO:0000313" key="3">
    <source>
        <dbReference type="EnsemblPlants" id="ONIVA10G00670.1"/>
    </source>
</evidence>
<comment type="similarity">
    <text evidence="1">Belongs to the plant acyltransferase family.</text>
</comment>
<evidence type="ECO:0000313" key="4">
    <source>
        <dbReference type="Proteomes" id="UP000006591"/>
    </source>
</evidence>
<dbReference type="OMA" id="MNHTMAD"/>
<dbReference type="eggNOG" id="ENOG502QUSI">
    <property type="taxonomic scope" value="Eukaryota"/>
</dbReference>
<feature type="region of interest" description="Disordered" evidence="2">
    <location>
        <begin position="247"/>
        <end position="274"/>
    </location>
</feature>
<accession>A0A0E0INY2</accession>
<name>A0A0E0INY2_ORYNI</name>
<dbReference type="HOGENOM" id="CLU_012242_0_0_1"/>
<dbReference type="AlphaFoldDB" id="A0A0E0INY2"/>
<dbReference type="InterPro" id="IPR023213">
    <property type="entry name" value="CAT-like_dom_sf"/>
</dbReference>
<dbReference type="Gene3D" id="3.30.559.10">
    <property type="entry name" value="Chloramphenicol acetyltransferase-like domain"/>
    <property type="match status" value="6"/>
</dbReference>
<dbReference type="Proteomes" id="UP000006591">
    <property type="component" value="Chromosome 10"/>
</dbReference>
<dbReference type="Gramene" id="ONIVA10G00670.1">
    <property type="protein sequence ID" value="ONIVA10G00670.1"/>
    <property type="gene ID" value="ONIVA10G00670"/>
</dbReference>
<dbReference type="PANTHER" id="PTHR31147">
    <property type="entry name" value="ACYL TRANSFERASE 4"/>
    <property type="match status" value="1"/>
</dbReference>
<protein>
    <submittedName>
        <fullName evidence="3">Uncharacterized protein</fullName>
    </submittedName>
</protein>
<evidence type="ECO:0000256" key="1">
    <source>
        <dbReference type="ARBA" id="ARBA00009861"/>
    </source>
</evidence>
<dbReference type="GO" id="GO:0050734">
    <property type="term" value="F:hydroxycinnamoyltransferase activity"/>
    <property type="evidence" value="ECO:0007669"/>
    <property type="project" value="UniProtKB-ARBA"/>
</dbReference>
<dbReference type="STRING" id="4536.A0A0E0INY2"/>
<reference evidence="3" key="2">
    <citation type="submission" date="2018-04" db="EMBL/GenBank/DDBJ databases">
        <title>OnivRS2 (Oryza nivara Reference Sequence Version 2).</title>
        <authorList>
            <person name="Zhang J."/>
            <person name="Kudrna D."/>
            <person name="Lee S."/>
            <person name="Talag J."/>
            <person name="Rajasekar S."/>
            <person name="Welchert J."/>
            <person name="Hsing Y.-I."/>
            <person name="Wing R.A."/>
        </authorList>
    </citation>
    <scope>NUCLEOTIDE SEQUENCE [LARGE SCALE GENOMIC DNA]</scope>
</reference>
<dbReference type="Pfam" id="PF02458">
    <property type="entry name" value="Transferase"/>
    <property type="match status" value="4"/>
</dbReference>
<dbReference type="InterPro" id="IPR050898">
    <property type="entry name" value="Plant_acyltransferase"/>
</dbReference>
<dbReference type="EnsemblPlants" id="ONIVA10G00670.1">
    <property type="protein sequence ID" value="ONIVA10G00670.1"/>
    <property type="gene ID" value="ONIVA10G00670"/>
</dbReference>
<feature type="region of interest" description="Disordered" evidence="2">
    <location>
        <begin position="1"/>
        <end position="33"/>
    </location>
</feature>
<proteinExistence type="inferred from homology"/>
<keyword evidence="4" id="KW-1185">Reference proteome</keyword>
<evidence type="ECO:0000256" key="2">
    <source>
        <dbReference type="SAM" id="MobiDB-lite"/>
    </source>
</evidence>
<organism evidence="3">
    <name type="scientific">Oryza nivara</name>
    <name type="common">Indian wild rice</name>
    <name type="synonym">Oryza sativa f. spontanea</name>
    <dbReference type="NCBI Taxonomy" id="4536"/>
    <lineage>
        <taxon>Eukaryota</taxon>
        <taxon>Viridiplantae</taxon>
        <taxon>Streptophyta</taxon>
        <taxon>Embryophyta</taxon>
        <taxon>Tracheophyta</taxon>
        <taxon>Spermatophyta</taxon>
        <taxon>Magnoliopsida</taxon>
        <taxon>Liliopsida</taxon>
        <taxon>Poales</taxon>
        <taxon>Poaceae</taxon>
        <taxon>BOP clade</taxon>
        <taxon>Oryzoideae</taxon>
        <taxon>Oryzeae</taxon>
        <taxon>Oryzinae</taxon>
        <taxon>Oryza</taxon>
    </lineage>
</organism>